<dbReference type="STRING" id="983967.A0A1E4SX12"/>
<reference evidence="3" key="1">
    <citation type="submission" date="2016-04" db="EMBL/GenBank/DDBJ databases">
        <title>Comparative genomics of biotechnologically important yeasts.</title>
        <authorList>
            <consortium name="DOE Joint Genome Institute"/>
            <person name="Riley R."/>
            <person name="Haridas S."/>
            <person name="Wolfe K.H."/>
            <person name="Lopes M.R."/>
            <person name="Hittinger C.T."/>
            <person name="Goker M."/>
            <person name="Salamov A."/>
            <person name="Wisecaver J."/>
            <person name="Long T.M."/>
            <person name="Aerts A.L."/>
            <person name="Barry K."/>
            <person name="Choi C."/>
            <person name="Clum A."/>
            <person name="Coughlan A.Y."/>
            <person name="Deshpande S."/>
            <person name="Douglass A.P."/>
            <person name="Hanson S.J."/>
            <person name="Klenk H.-P."/>
            <person name="Labutti K."/>
            <person name="Lapidus A."/>
            <person name="Lindquist E."/>
            <person name="Lipzen A."/>
            <person name="Meier-Kolthoff J.P."/>
            <person name="Ohm R.A."/>
            <person name="Otillar R.P."/>
            <person name="Pangilinan J."/>
            <person name="Peng Y."/>
            <person name="Rokas A."/>
            <person name="Rosa C.A."/>
            <person name="Scheuner C."/>
            <person name="Sibirny A.A."/>
            <person name="Slot J.C."/>
            <person name="Stielow J.B."/>
            <person name="Sun H."/>
            <person name="Kurtzman C.P."/>
            <person name="Blackwell M."/>
            <person name="Grigoriev I.V."/>
            <person name="Jeffries T.W."/>
        </authorList>
    </citation>
    <scope>NUCLEOTIDE SEQUENCE [LARGE SCALE GENOMIC DNA]</scope>
    <source>
        <strain evidence="3">NRRL YB-2248</strain>
    </source>
</reference>
<dbReference type="GO" id="GO:0046464">
    <property type="term" value="P:acylglycerol catabolic process"/>
    <property type="evidence" value="ECO:0007669"/>
    <property type="project" value="TreeGrafter"/>
</dbReference>
<dbReference type="InterPro" id="IPR050266">
    <property type="entry name" value="AB_hydrolase_sf"/>
</dbReference>
<dbReference type="Gene3D" id="3.40.50.1820">
    <property type="entry name" value="alpha/beta hydrolase"/>
    <property type="match status" value="1"/>
</dbReference>
<dbReference type="PANTHER" id="PTHR43798">
    <property type="entry name" value="MONOACYLGLYCEROL LIPASE"/>
    <property type="match status" value="1"/>
</dbReference>
<dbReference type="Pfam" id="PF00561">
    <property type="entry name" value="Abhydrolase_1"/>
    <property type="match status" value="1"/>
</dbReference>
<evidence type="ECO:0000259" key="1">
    <source>
        <dbReference type="Pfam" id="PF00561"/>
    </source>
</evidence>
<feature type="domain" description="AB hydrolase-1" evidence="1">
    <location>
        <begin position="28"/>
        <end position="139"/>
    </location>
</feature>
<dbReference type="InterPro" id="IPR029058">
    <property type="entry name" value="AB_hydrolase_fold"/>
</dbReference>
<protein>
    <recommendedName>
        <fullName evidence="1">AB hydrolase-1 domain-containing protein</fullName>
    </recommendedName>
</protein>
<evidence type="ECO:0000313" key="2">
    <source>
        <dbReference type="EMBL" id="ODV84023.1"/>
    </source>
</evidence>
<evidence type="ECO:0000313" key="3">
    <source>
        <dbReference type="Proteomes" id="UP000094801"/>
    </source>
</evidence>
<gene>
    <name evidence="2" type="ORF">CANARDRAFT_29477</name>
</gene>
<dbReference type="GO" id="GO:0016020">
    <property type="term" value="C:membrane"/>
    <property type="evidence" value="ECO:0007669"/>
    <property type="project" value="TreeGrafter"/>
</dbReference>
<keyword evidence="3" id="KW-1185">Reference proteome</keyword>
<dbReference type="Proteomes" id="UP000094801">
    <property type="component" value="Unassembled WGS sequence"/>
</dbReference>
<proteinExistence type="predicted"/>
<dbReference type="EMBL" id="KV453859">
    <property type="protein sequence ID" value="ODV84023.1"/>
    <property type="molecule type" value="Genomic_DNA"/>
</dbReference>
<dbReference type="PANTHER" id="PTHR43798:SF5">
    <property type="entry name" value="MONOACYLGLYCEROL LIPASE ABHD6"/>
    <property type="match status" value="1"/>
</dbReference>
<dbReference type="InterPro" id="IPR000073">
    <property type="entry name" value="AB_hydrolase_1"/>
</dbReference>
<sequence length="272" mass="29805">MTIENKTTNNGRINYTVIDGPKTGKQYTIVFVHGLGSSQNYYFSTALKLSEKNKCIILDNYGAGLSGKPTSYEDCTIKTMANDVMNVIDECGSSNDAIVLVGHSMGGMIVNYLTSLNKLNVVKSVLLAPVHPSMEISNAFTDRIGILQKSHNMGMLFDVIPFKATGSACSDFKKSFIRQLISCSTVEGYIWNCQVICNAGLASDEWLDLYSKIDIPVLIVHGVEDMTASFESCIKVINQGIRSSTIHKMDGVGHWPCIEDDEGVYNAIISFL</sequence>
<organism evidence="2 3">
    <name type="scientific">[Candida] arabinofermentans NRRL YB-2248</name>
    <dbReference type="NCBI Taxonomy" id="983967"/>
    <lineage>
        <taxon>Eukaryota</taxon>
        <taxon>Fungi</taxon>
        <taxon>Dikarya</taxon>
        <taxon>Ascomycota</taxon>
        <taxon>Saccharomycotina</taxon>
        <taxon>Pichiomycetes</taxon>
        <taxon>Pichiales</taxon>
        <taxon>Pichiaceae</taxon>
        <taxon>Ogataea</taxon>
        <taxon>Ogataea/Candida clade</taxon>
    </lineage>
</organism>
<dbReference type="SUPFAM" id="SSF53474">
    <property type="entry name" value="alpha/beta-Hydrolases"/>
    <property type="match status" value="1"/>
</dbReference>
<dbReference type="GO" id="GO:0047372">
    <property type="term" value="F:monoacylglycerol lipase activity"/>
    <property type="evidence" value="ECO:0007669"/>
    <property type="project" value="TreeGrafter"/>
</dbReference>
<dbReference type="AlphaFoldDB" id="A0A1E4SX12"/>
<accession>A0A1E4SX12</accession>
<name>A0A1E4SX12_9ASCO</name>
<dbReference type="OrthoDB" id="408373at2759"/>